<organism evidence="5">
    <name type="scientific">Cladocopium goreaui</name>
    <dbReference type="NCBI Taxonomy" id="2562237"/>
    <lineage>
        <taxon>Eukaryota</taxon>
        <taxon>Sar</taxon>
        <taxon>Alveolata</taxon>
        <taxon>Dinophyceae</taxon>
        <taxon>Suessiales</taxon>
        <taxon>Symbiodiniaceae</taxon>
        <taxon>Cladocopium</taxon>
    </lineage>
</organism>
<dbReference type="Pfam" id="PF13606">
    <property type="entry name" value="Ank_3"/>
    <property type="match status" value="1"/>
</dbReference>
<keyword evidence="4" id="KW-0175">Coiled coil</keyword>
<keyword evidence="7" id="KW-1185">Reference proteome</keyword>
<reference evidence="5" key="1">
    <citation type="submission" date="2022-10" db="EMBL/GenBank/DDBJ databases">
        <authorList>
            <person name="Chen Y."/>
            <person name="Dougan E. K."/>
            <person name="Chan C."/>
            <person name="Rhodes N."/>
            <person name="Thang M."/>
        </authorList>
    </citation>
    <scope>NUCLEOTIDE SEQUENCE</scope>
</reference>
<dbReference type="OrthoDB" id="10533840at2759"/>
<dbReference type="EMBL" id="CAMXCT020003280">
    <property type="protein sequence ID" value="CAL1156890.1"/>
    <property type="molecule type" value="Genomic_DNA"/>
</dbReference>
<name>A0A9P1D595_9DINO</name>
<protein>
    <submittedName>
        <fullName evidence="5">Uncharacterized protein</fullName>
    </submittedName>
</protein>
<gene>
    <name evidence="5" type="ORF">C1SCF055_LOCUS29377</name>
</gene>
<accession>A0A9P1D595</accession>
<dbReference type="SUPFAM" id="SSF48403">
    <property type="entry name" value="Ankyrin repeat"/>
    <property type="match status" value="1"/>
</dbReference>
<dbReference type="InterPro" id="IPR002110">
    <property type="entry name" value="Ankyrin_rpt"/>
</dbReference>
<dbReference type="PROSITE" id="PS50088">
    <property type="entry name" value="ANK_REPEAT"/>
    <property type="match status" value="1"/>
</dbReference>
<evidence type="ECO:0000256" key="2">
    <source>
        <dbReference type="ARBA" id="ARBA00023043"/>
    </source>
</evidence>
<evidence type="ECO:0000256" key="3">
    <source>
        <dbReference type="PROSITE-ProRule" id="PRU00023"/>
    </source>
</evidence>
<evidence type="ECO:0000256" key="1">
    <source>
        <dbReference type="ARBA" id="ARBA00022737"/>
    </source>
</evidence>
<dbReference type="Proteomes" id="UP001152797">
    <property type="component" value="Unassembled WGS sequence"/>
</dbReference>
<feature type="repeat" description="ANK" evidence="3">
    <location>
        <begin position="134"/>
        <end position="166"/>
    </location>
</feature>
<dbReference type="Pfam" id="PF00023">
    <property type="entry name" value="Ank"/>
    <property type="match status" value="1"/>
</dbReference>
<dbReference type="PANTHER" id="PTHR24126">
    <property type="entry name" value="ANKYRIN REPEAT, PH AND SEC7 DOMAIN CONTAINING PROTEIN SECG-RELATED"/>
    <property type="match status" value="1"/>
</dbReference>
<dbReference type="PROSITE" id="PS50297">
    <property type="entry name" value="ANK_REP_REGION"/>
    <property type="match status" value="1"/>
</dbReference>
<evidence type="ECO:0000256" key="4">
    <source>
        <dbReference type="SAM" id="Coils"/>
    </source>
</evidence>
<reference evidence="6 7" key="2">
    <citation type="submission" date="2024-05" db="EMBL/GenBank/DDBJ databases">
        <authorList>
            <person name="Chen Y."/>
            <person name="Shah S."/>
            <person name="Dougan E. K."/>
            <person name="Thang M."/>
            <person name="Chan C."/>
        </authorList>
    </citation>
    <scope>NUCLEOTIDE SEQUENCE [LARGE SCALE GENOMIC DNA]</scope>
</reference>
<feature type="non-terminal residue" evidence="5">
    <location>
        <position position="783"/>
    </location>
</feature>
<dbReference type="AlphaFoldDB" id="A0A9P1D595"/>
<dbReference type="EMBL" id="CAMXCT010003280">
    <property type="protein sequence ID" value="CAI4003515.1"/>
    <property type="molecule type" value="Genomic_DNA"/>
</dbReference>
<keyword evidence="1" id="KW-0677">Repeat</keyword>
<keyword evidence="2 3" id="KW-0040">ANK repeat</keyword>
<feature type="coiled-coil region" evidence="4">
    <location>
        <begin position="422"/>
        <end position="449"/>
    </location>
</feature>
<dbReference type="Pfam" id="PF12796">
    <property type="entry name" value="Ank_2"/>
    <property type="match status" value="1"/>
</dbReference>
<sequence length="783" mass="85799">APRRKSKWIEVWEKVPAVEKDRLHEVVVRMDLQLMNAQPSDPRSYLIHAITDGNPLTTSTVYPRFLSEPCPERVAVKAPKPLGKQEANEAWTDLEKALFLPDIFGQLGSGGDESRLQLVKQLLIRGLQPDFSFRGRPLLHRACESGDLALAELLFACGADLHARGGDENSLPIEVAAWCGQMQLLRLLVINGSCFGQALHMAALSGHLEAAQLLLNYGCPPHVRIAGVTPLDLAIAACQAPIVTLLLQDPTLTEVAGAEEKLHPQAISRYGLAPRSRRLHLVTKMGGPRGAILKSLLSQGGLGKQKEWWAILEAEDGMTPLTVAQLPTKLLLRPNCLEVWSTLLQHFGQKDDLAALRQVLESKGDPNCANAAGWTPLILSAMADRGDLCELLLQFGADPFQAGPRGRSALLWADWYQASRSLAVLKADRREKRDDREGLKRLQQALKDEFASPIVTPMAAADLPTAMNFPGRSFSELVELQLARQAELWEPGAGGAQGAQGVSKLWSGEGDAETGLAPLPLQDILSEVNLPGPIGDFDGMKSLVQAARLLVQAKIAAGAPAESATGALAFYVLTLLDAKSRERVNSDLTQAWVQSLLRSTALAWHQLPAERSVVFRAVRLKGDLSAYRRQLELFAPRRPVAWPCPTYGTLDRRVALAYLEDWKEAVLVFKIFCLTARRINEFSWLAAEDQTSALHESMIAPGTQFESCGVFELSDVTMRRDVPMDASLRQDFEIHEEVQLLPSGEIPRQALVILQEVVPAEDLRKASESASAAVRTKKTATYL</sequence>
<dbReference type="SMART" id="SM00248">
    <property type="entry name" value="ANK"/>
    <property type="match status" value="5"/>
</dbReference>
<dbReference type="Gene3D" id="1.25.40.20">
    <property type="entry name" value="Ankyrin repeat-containing domain"/>
    <property type="match status" value="2"/>
</dbReference>
<evidence type="ECO:0000313" key="5">
    <source>
        <dbReference type="EMBL" id="CAI4003515.1"/>
    </source>
</evidence>
<proteinExistence type="predicted"/>
<dbReference type="EMBL" id="CAMXCT030003280">
    <property type="protein sequence ID" value="CAL4790827.1"/>
    <property type="molecule type" value="Genomic_DNA"/>
</dbReference>
<evidence type="ECO:0000313" key="6">
    <source>
        <dbReference type="EMBL" id="CAL4790827.1"/>
    </source>
</evidence>
<dbReference type="InterPro" id="IPR036770">
    <property type="entry name" value="Ankyrin_rpt-contain_sf"/>
</dbReference>
<comment type="caution">
    <text evidence="5">The sequence shown here is derived from an EMBL/GenBank/DDBJ whole genome shotgun (WGS) entry which is preliminary data.</text>
</comment>
<evidence type="ECO:0000313" key="7">
    <source>
        <dbReference type="Proteomes" id="UP001152797"/>
    </source>
</evidence>